<evidence type="ECO:0000313" key="8">
    <source>
        <dbReference type="Proteomes" id="UP001596189"/>
    </source>
</evidence>
<dbReference type="PANTHER" id="PTHR23501:SF154">
    <property type="entry name" value="MULTIDRUG-EFFLUX TRANSPORTER RV1634-RELATED"/>
    <property type="match status" value="1"/>
</dbReference>
<dbReference type="RefSeq" id="WP_345716356.1">
    <property type="nucleotide sequence ID" value="NZ_BAABFP010000004.1"/>
</dbReference>
<reference evidence="8" key="1">
    <citation type="journal article" date="2019" name="Int. J. Syst. Evol. Microbiol.">
        <title>The Global Catalogue of Microorganisms (GCM) 10K type strain sequencing project: providing services to taxonomists for standard genome sequencing and annotation.</title>
        <authorList>
            <consortium name="The Broad Institute Genomics Platform"/>
            <consortium name="The Broad Institute Genome Sequencing Center for Infectious Disease"/>
            <person name="Wu L."/>
            <person name="Ma J."/>
        </authorList>
    </citation>
    <scope>NUCLEOTIDE SEQUENCE [LARGE SCALE GENOMIC DNA]</scope>
    <source>
        <strain evidence="8">KACC 14249</strain>
    </source>
</reference>
<evidence type="ECO:0000256" key="5">
    <source>
        <dbReference type="SAM" id="Phobius"/>
    </source>
</evidence>
<feature type="transmembrane region" description="Helical" evidence="5">
    <location>
        <begin position="244"/>
        <end position="265"/>
    </location>
</feature>
<feature type="transmembrane region" description="Helical" evidence="5">
    <location>
        <begin position="309"/>
        <end position="326"/>
    </location>
</feature>
<dbReference type="Proteomes" id="UP001596189">
    <property type="component" value="Unassembled WGS sequence"/>
</dbReference>
<keyword evidence="2 5" id="KW-0812">Transmembrane</keyword>
<feature type="transmembrane region" description="Helical" evidence="5">
    <location>
        <begin position="88"/>
        <end position="107"/>
    </location>
</feature>
<dbReference type="Pfam" id="PF07690">
    <property type="entry name" value="MFS_1"/>
    <property type="match status" value="1"/>
</dbReference>
<feature type="transmembrane region" description="Helical" evidence="5">
    <location>
        <begin position="213"/>
        <end position="232"/>
    </location>
</feature>
<dbReference type="InterPro" id="IPR020846">
    <property type="entry name" value="MFS_dom"/>
</dbReference>
<evidence type="ECO:0000256" key="4">
    <source>
        <dbReference type="ARBA" id="ARBA00023136"/>
    </source>
</evidence>
<feature type="transmembrane region" description="Helical" evidence="5">
    <location>
        <begin position="272"/>
        <end position="297"/>
    </location>
</feature>
<keyword evidence="8" id="KW-1185">Reference proteome</keyword>
<evidence type="ECO:0000256" key="2">
    <source>
        <dbReference type="ARBA" id="ARBA00022692"/>
    </source>
</evidence>
<protein>
    <submittedName>
        <fullName evidence="7">MFS transporter</fullName>
    </submittedName>
</protein>
<feature type="transmembrane region" description="Helical" evidence="5">
    <location>
        <begin position="434"/>
        <end position="453"/>
    </location>
</feature>
<evidence type="ECO:0000256" key="3">
    <source>
        <dbReference type="ARBA" id="ARBA00022989"/>
    </source>
</evidence>
<dbReference type="PROSITE" id="PS50850">
    <property type="entry name" value="MFS"/>
    <property type="match status" value="1"/>
</dbReference>
<dbReference type="SUPFAM" id="SSF103473">
    <property type="entry name" value="MFS general substrate transporter"/>
    <property type="match status" value="1"/>
</dbReference>
<sequence length="462" mass="46140">MSLATAPAATSDERLLDRTRLPLVVGALALVTLGALENRAVATVLPTLLGELHAVPSFGLVSAAPLASYLIALVCAGRWSDRSGPAPTLRTGVLAFAAAQLMVGLAPSLGVVVVGRLLSGFAEGLLDVGVIVLVARALEPRWRPSMMALFAGAWILPSVLGPVVVGAVTVTLGWRWVFLGAVVLLVPVWLILRPALRRVATEPASAERPLDVVPLRLVLPWAVAAAAALVVLNLAGEAASSAPVLAGAVVVVATVTLAVSAVRLLPPGTLRAACGIGGVVALRAAVTAAFMGIGGFLPLVLATLHHQGPAAAGISLSITGVMWSLGSTVQSRLSARPGLVLHAGFAALVVGLAVSGLLVWTDLPVAVGLVGWAVAGLGIGMTTSTLSVLSMAVSDDATQGRNNAGAQLASGMSGAVFFAAAGTVLALAGPGRTAFGLICGAAVVIAVLGLIGARRALCALPA</sequence>
<gene>
    <name evidence="7" type="ORF">ACFQDO_10525</name>
</gene>
<dbReference type="PANTHER" id="PTHR23501">
    <property type="entry name" value="MAJOR FACILITATOR SUPERFAMILY"/>
    <property type="match status" value="1"/>
</dbReference>
<feature type="domain" description="Major facilitator superfamily (MFS) profile" evidence="6">
    <location>
        <begin position="23"/>
        <end position="462"/>
    </location>
</feature>
<evidence type="ECO:0000256" key="1">
    <source>
        <dbReference type="ARBA" id="ARBA00004651"/>
    </source>
</evidence>
<evidence type="ECO:0000259" key="6">
    <source>
        <dbReference type="PROSITE" id="PS50850"/>
    </source>
</evidence>
<keyword evidence="3 5" id="KW-1133">Transmembrane helix</keyword>
<evidence type="ECO:0000313" key="7">
    <source>
        <dbReference type="EMBL" id="MFC6007563.1"/>
    </source>
</evidence>
<name>A0ABW1JFV9_9ACTN</name>
<feature type="transmembrane region" description="Helical" evidence="5">
    <location>
        <begin position="338"/>
        <end position="360"/>
    </location>
</feature>
<keyword evidence="4 5" id="KW-0472">Membrane</keyword>
<feature type="transmembrane region" description="Helical" evidence="5">
    <location>
        <begin position="174"/>
        <end position="192"/>
    </location>
</feature>
<feature type="transmembrane region" description="Helical" evidence="5">
    <location>
        <begin position="147"/>
        <end position="168"/>
    </location>
</feature>
<feature type="transmembrane region" description="Helical" evidence="5">
    <location>
        <begin position="54"/>
        <end position="76"/>
    </location>
</feature>
<dbReference type="EMBL" id="JBHSRD010000003">
    <property type="protein sequence ID" value="MFC6007563.1"/>
    <property type="molecule type" value="Genomic_DNA"/>
</dbReference>
<feature type="transmembrane region" description="Helical" evidence="5">
    <location>
        <begin position="405"/>
        <end position="428"/>
    </location>
</feature>
<comment type="subcellular location">
    <subcellularLocation>
        <location evidence="1">Cell membrane</location>
        <topology evidence="1">Multi-pass membrane protein</topology>
    </subcellularLocation>
</comment>
<comment type="caution">
    <text evidence="7">The sequence shown here is derived from an EMBL/GenBank/DDBJ whole genome shotgun (WGS) entry which is preliminary data.</text>
</comment>
<proteinExistence type="predicted"/>
<dbReference type="InterPro" id="IPR036259">
    <property type="entry name" value="MFS_trans_sf"/>
</dbReference>
<dbReference type="Gene3D" id="1.20.1250.20">
    <property type="entry name" value="MFS general substrate transporter like domains"/>
    <property type="match status" value="2"/>
</dbReference>
<feature type="transmembrane region" description="Helical" evidence="5">
    <location>
        <begin position="372"/>
        <end position="393"/>
    </location>
</feature>
<accession>A0ABW1JFV9</accession>
<feature type="transmembrane region" description="Helical" evidence="5">
    <location>
        <begin position="113"/>
        <end position="135"/>
    </location>
</feature>
<dbReference type="InterPro" id="IPR011701">
    <property type="entry name" value="MFS"/>
</dbReference>
<feature type="transmembrane region" description="Helical" evidence="5">
    <location>
        <begin position="21"/>
        <end position="42"/>
    </location>
</feature>
<organism evidence="7 8">
    <name type="scientific">Angustibacter luteus</name>
    <dbReference type="NCBI Taxonomy" id="658456"/>
    <lineage>
        <taxon>Bacteria</taxon>
        <taxon>Bacillati</taxon>
        <taxon>Actinomycetota</taxon>
        <taxon>Actinomycetes</taxon>
        <taxon>Kineosporiales</taxon>
        <taxon>Kineosporiaceae</taxon>
    </lineage>
</organism>